<dbReference type="InterPro" id="IPR015424">
    <property type="entry name" value="PyrdxlP-dep_Trfase"/>
</dbReference>
<evidence type="ECO:0000313" key="6">
    <source>
        <dbReference type="EMBL" id="NWS44083.1"/>
    </source>
</evidence>
<protein>
    <submittedName>
        <fullName evidence="6">THA2 aldolase</fullName>
    </submittedName>
</protein>
<dbReference type="PANTHER" id="PTHR48097:SF9">
    <property type="entry name" value="L-THREONINE ALDOLASE"/>
    <property type="match status" value="1"/>
</dbReference>
<dbReference type="InterPro" id="IPR015421">
    <property type="entry name" value="PyrdxlP-dep_Trfase_major"/>
</dbReference>
<dbReference type="SUPFAM" id="SSF53383">
    <property type="entry name" value="PLP-dependent transferases"/>
    <property type="match status" value="1"/>
</dbReference>
<evidence type="ECO:0000256" key="4">
    <source>
        <dbReference type="ARBA" id="ARBA00023239"/>
    </source>
</evidence>
<dbReference type="OrthoDB" id="10261951at2759"/>
<dbReference type="FunFam" id="3.90.1150.10:FF:000041">
    <property type="entry name" value="Low-specificity L-threonine aldolase"/>
    <property type="match status" value="1"/>
</dbReference>
<dbReference type="InterPro" id="IPR001597">
    <property type="entry name" value="ArAA_b-elim_lyase/Thr_aldolase"/>
</dbReference>
<dbReference type="GO" id="GO:0005829">
    <property type="term" value="C:cytosol"/>
    <property type="evidence" value="ECO:0007669"/>
    <property type="project" value="TreeGrafter"/>
</dbReference>
<keyword evidence="3" id="KW-0663">Pyridoxal phosphate</keyword>
<proteinExistence type="inferred from homology"/>
<dbReference type="EMBL" id="VYZH01001815">
    <property type="protein sequence ID" value="NWS44083.1"/>
    <property type="molecule type" value="Genomic_DNA"/>
</dbReference>
<comment type="cofactor">
    <cofactor evidence="1">
        <name>pyridoxal 5'-phosphate</name>
        <dbReference type="ChEBI" id="CHEBI:597326"/>
    </cofactor>
</comment>
<feature type="non-terminal residue" evidence="6">
    <location>
        <position position="1"/>
    </location>
</feature>
<dbReference type="AlphaFoldDB" id="A0A7K5FHJ1"/>
<feature type="domain" description="Aromatic amino acid beta-eliminating lyase/threonine aldolase" evidence="5">
    <location>
        <begin position="1"/>
        <end position="118"/>
    </location>
</feature>
<accession>A0A7K5FHJ1</accession>
<keyword evidence="4" id="KW-0456">Lyase</keyword>
<dbReference type="GO" id="GO:0008732">
    <property type="term" value="F:L-allo-threonine aldolase activity"/>
    <property type="evidence" value="ECO:0007669"/>
    <property type="project" value="TreeGrafter"/>
</dbReference>
<dbReference type="Proteomes" id="UP000562415">
    <property type="component" value="Unassembled WGS sequence"/>
</dbReference>
<dbReference type="Gene3D" id="3.90.1150.10">
    <property type="entry name" value="Aspartate Aminotransferase, domain 1"/>
    <property type="match status" value="1"/>
</dbReference>
<dbReference type="PANTHER" id="PTHR48097">
    <property type="entry name" value="L-THREONINE ALDOLASE-RELATED"/>
    <property type="match status" value="1"/>
</dbReference>
<evidence type="ECO:0000256" key="2">
    <source>
        <dbReference type="ARBA" id="ARBA00006966"/>
    </source>
</evidence>
<dbReference type="InterPro" id="IPR015422">
    <property type="entry name" value="PyrdxlP-dep_Trfase_small"/>
</dbReference>
<evidence type="ECO:0000256" key="1">
    <source>
        <dbReference type="ARBA" id="ARBA00001933"/>
    </source>
</evidence>
<evidence type="ECO:0000259" key="5">
    <source>
        <dbReference type="Pfam" id="PF01212"/>
    </source>
</evidence>
<dbReference type="GO" id="GO:0006567">
    <property type="term" value="P:L-threonine catabolic process"/>
    <property type="evidence" value="ECO:0007669"/>
    <property type="project" value="TreeGrafter"/>
</dbReference>
<evidence type="ECO:0000313" key="7">
    <source>
        <dbReference type="Proteomes" id="UP000562415"/>
    </source>
</evidence>
<comment type="similarity">
    <text evidence="2">Belongs to the threonine aldolase family.</text>
</comment>
<name>A0A7K5FHJ1_PROAR</name>
<feature type="non-terminal residue" evidence="6">
    <location>
        <position position="188"/>
    </location>
</feature>
<dbReference type="Gene3D" id="3.40.640.10">
    <property type="entry name" value="Type I PLP-dependent aspartate aminotransferase-like (Major domain)"/>
    <property type="match status" value="1"/>
</dbReference>
<sequence>LMNAAVAQNMEPARITQHCDSVSLCFSKGLGAPAGAVLAGRRDFVAEAWRVRKLLGGGMRQAGVLAAAALVGLEHMGMTLRRDHDNARRFAEGIQELNSPLCSVNLMAVETNIVMVNISGGCPSPVELCEHLWAVSEEELAKTGHAVSVLLFPWSAHTVRAVWHHDVSAHDTELAKKKLEFVARKCQE</sequence>
<dbReference type="GO" id="GO:0006545">
    <property type="term" value="P:glycine biosynthetic process"/>
    <property type="evidence" value="ECO:0007669"/>
    <property type="project" value="TreeGrafter"/>
</dbReference>
<comment type="caution">
    <text evidence="6">The sequence shown here is derived from an EMBL/GenBank/DDBJ whole genome shotgun (WGS) entry which is preliminary data.</text>
</comment>
<keyword evidence="7" id="KW-1185">Reference proteome</keyword>
<reference evidence="6 7" key="1">
    <citation type="submission" date="2019-09" db="EMBL/GenBank/DDBJ databases">
        <title>Bird 10,000 Genomes (B10K) Project - Family phase.</title>
        <authorList>
            <person name="Zhang G."/>
        </authorList>
    </citation>
    <scope>NUCLEOTIDE SEQUENCE [LARGE SCALE GENOMIC DNA]</scope>
    <source>
        <strain evidence="6">B10K-DU-017-47</strain>
    </source>
</reference>
<gene>
    <name evidence="6" type="primary">Tha2</name>
    <name evidence="6" type="ORF">PROATE_R07349</name>
</gene>
<evidence type="ECO:0000256" key="3">
    <source>
        <dbReference type="ARBA" id="ARBA00022898"/>
    </source>
</evidence>
<organism evidence="6 7">
    <name type="scientific">Probosciger aterrimus</name>
    <name type="common">Palm cockatoo</name>
    <dbReference type="NCBI Taxonomy" id="141839"/>
    <lineage>
        <taxon>Eukaryota</taxon>
        <taxon>Metazoa</taxon>
        <taxon>Chordata</taxon>
        <taxon>Craniata</taxon>
        <taxon>Vertebrata</taxon>
        <taxon>Euteleostomi</taxon>
        <taxon>Archelosauria</taxon>
        <taxon>Archosauria</taxon>
        <taxon>Dinosauria</taxon>
        <taxon>Saurischia</taxon>
        <taxon>Theropoda</taxon>
        <taxon>Coelurosauria</taxon>
        <taxon>Aves</taxon>
        <taxon>Neognathae</taxon>
        <taxon>Neoaves</taxon>
        <taxon>Telluraves</taxon>
        <taxon>Australaves</taxon>
        <taxon>Psittaciformes</taxon>
        <taxon>Cacatuidae</taxon>
        <taxon>Probosciger</taxon>
    </lineage>
</organism>
<dbReference type="Pfam" id="PF01212">
    <property type="entry name" value="Beta_elim_lyase"/>
    <property type="match status" value="1"/>
</dbReference>